<dbReference type="Gene3D" id="2.30.30.40">
    <property type="entry name" value="SH3 Domains"/>
    <property type="match status" value="1"/>
</dbReference>
<dbReference type="EMBL" id="LSSK01001954">
    <property type="protein sequence ID" value="OMH78364.1"/>
    <property type="molecule type" value="Genomic_DNA"/>
</dbReference>
<evidence type="ECO:0000256" key="6">
    <source>
        <dbReference type="ARBA" id="ARBA00022989"/>
    </source>
</evidence>
<dbReference type="PROSITE" id="PS50002">
    <property type="entry name" value="SH3"/>
    <property type="match status" value="1"/>
</dbReference>
<feature type="region of interest" description="Disordered" evidence="14">
    <location>
        <begin position="1"/>
        <end position="78"/>
    </location>
</feature>
<dbReference type="InterPro" id="IPR001452">
    <property type="entry name" value="SH3_domain"/>
</dbReference>
<evidence type="ECO:0000256" key="4">
    <source>
        <dbReference type="ARBA" id="ARBA00022692"/>
    </source>
</evidence>
<evidence type="ECO:0000256" key="14">
    <source>
        <dbReference type="SAM" id="MobiDB-lite"/>
    </source>
</evidence>
<proteinExistence type="inferred from homology"/>
<evidence type="ECO:0000256" key="2">
    <source>
        <dbReference type="ARBA" id="ARBA00022443"/>
    </source>
</evidence>
<evidence type="ECO:0000256" key="11">
    <source>
        <dbReference type="ARBA" id="ARBA00034535"/>
    </source>
</evidence>
<sequence>MDSPPKPWETSGATTTQMGEAVGNTNLTSSSNLSSQSQPTTETLNVGVADGTSPALGNNGANGIERSPAENQQPAGLGTGGLLNSSGMYGNGYNGYGGLGSYGGGYGGYGGLGSYGGGYGGYGGYNGYGGMGGGMYGGMGGGMGGGYYQPGQQGALGGGPMSLTQTLDANTRATFQLVESVVGAFGGFSRMLESTFFATHSSFMAVLGVIEQFGLLKGFLGKALSDNESIATIKRFWYWLTRKQMPVDKDKISVDGFQEFEKQQTKSGGVLNKKIVLLLLSVLIGVPYLLTRLIKGIASRQQRITMMHKLLAEDGGRIPLEEELQNRSDNIQRFKYDFAVAIYDFKGESLAELSLKVGDVIAITSKVDIWGKPTQWWRGKTKDGCEGLFPSNYVKIINPGQSAKMAIEQGRNESRPDYVSPQEFSKSIK</sequence>
<protein>
    <recommendedName>
        <fullName evidence="11">Peroxisomal membrane protein PEX13</fullName>
    </recommendedName>
    <alternativeName>
        <fullName evidence="10">Peroxin-13</fullName>
    </alternativeName>
</protein>
<feature type="domain" description="SH3" evidence="16">
    <location>
        <begin position="334"/>
        <end position="399"/>
    </location>
</feature>
<evidence type="ECO:0000256" key="9">
    <source>
        <dbReference type="ARBA" id="ARBA00023140"/>
    </source>
</evidence>
<evidence type="ECO:0000256" key="8">
    <source>
        <dbReference type="ARBA" id="ARBA00023136"/>
    </source>
</evidence>
<evidence type="ECO:0000313" key="18">
    <source>
        <dbReference type="Proteomes" id="UP000188320"/>
    </source>
</evidence>
<comment type="caution">
    <text evidence="17">The sequence shown here is derived from an EMBL/GenBank/DDBJ whole genome shotgun (WGS) entry which is preliminary data.</text>
</comment>
<gene>
    <name evidence="17" type="ORF">AX774_g8247</name>
</gene>
<keyword evidence="4 15" id="KW-0812">Transmembrane</keyword>
<keyword evidence="6 15" id="KW-1133">Transmembrane helix</keyword>
<evidence type="ECO:0000256" key="15">
    <source>
        <dbReference type="SAM" id="Phobius"/>
    </source>
</evidence>
<dbReference type="PANTHER" id="PTHR19332">
    <property type="entry name" value="PEROXISOMAL MEMBRANE PROTEIN PEX13"/>
    <property type="match status" value="1"/>
</dbReference>
<dbReference type="GO" id="GO:0016560">
    <property type="term" value="P:protein import into peroxisome matrix, docking"/>
    <property type="evidence" value="ECO:0007669"/>
    <property type="project" value="InterPro"/>
</dbReference>
<dbReference type="PRINTS" id="PR00452">
    <property type="entry name" value="SH3DOMAIN"/>
</dbReference>
<feature type="transmembrane region" description="Helical" evidence="15">
    <location>
        <begin position="275"/>
        <end position="294"/>
    </location>
</feature>
<keyword evidence="8 15" id="KW-0472">Membrane</keyword>
<dbReference type="InterPro" id="IPR036028">
    <property type="entry name" value="SH3-like_dom_sf"/>
</dbReference>
<dbReference type="PANTHER" id="PTHR19332:SF1">
    <property type="entry name" value="PEROXISOMAL MEMBRANE PROTEIN PEX13"/>
    <property type="match status" value="1"/>
</dbReference>
<comment type="similarity">
    <text evidence="1">Belongs to the peroxin-13 family.</text>
</comment>
<dbReference type="GO" id="GO:0005778">
    <property type="term" value="C:peroxisomal membrane"/>
    <property type="evidence" value="ECO:0007669"/>
    <property type="project" value="UniProtKB-SubCell"/>
</dbReference>
<evidence type="ECO:0000256" key="1">
    <source>
        <dbReference type="ARBA" id="ARBA00006033"/>
    </source>
</evidence>
<dbReference type="SUPFAM" id="SSF50044">
    <property type="entry name" value="SH3-domain"/>
    <property type="match status" value="1"/>
</dbReference>
<evidence type="ECO:0000256" key="7">
    <source>
        <dbReference type="ARBA" id="ARBA00023010"/>
    </source>
</evidence>
<dbReference type="SMART" id="SM00326">
    <property type="entry name" value="SH3"/>
    <property type="match status" value="1"/>
</dbReference>
<dbReference type="InterPro" id="IPR035463">
    <property type="entry name" value="Pex13"/>
</dbReference>
<dbReference type="Proteomes" id="UP000188320">
    <property type="component" value="Unassembled WGS sequence"/>
</dbReference>
<dbReference type="InterPro" id="IPR007223">
    <property type="entry name" value="Peroxin-13_N"/>
</dbReference>
<dbReference type="Pfam" id="PF04088">
    <property type="entry name" value="Peroxin-13_N"/>
    <property type="match status" value="1"/>
</dbReference>
<dbReference type="OrthoDB" id="10037838at2759"/>
<keyword evidence="7" id="KW-0811">Translocation</keyword>
<keyword evidence="3" id="KW-0813">Transport</keyword>
<dbReference type="Pfam" id="PF14604">
    <property type="entry name" value="SH3_9"/>
    <property type="match status" value="1"/>
</dbReference>
<accession>A0A1R1PBL5</accession>
<name>A0A1R1PBL5_ZANCU</name>
<keyword evidence="9" id="KW-0576">Peroxisome</keyword>
<evidence type="ECO:0000256" key="10">
    <source>
        <dbReference type="ARBA" id="ARBA00029693"/>
    </source>
</evidence>
<feature type="compositionally biased region" description="Low complexity" evidence="14">
    <location>
        <begin position="25"/>
        <end position="38"/>
    </location>
</feature>
<evidence type="ECO:0000259" key="16">
    <source>
        <dbReference type="PROSITE" id="PS50002"/>
    </source>
</evidence>
<dbReference type="AlphaFoldDB" id="A0A1R1PBL5"/>
<evidence type="ECO:0000256" key="5">
    <source>
        <dbReference type="ARBA" id="ARBA00022927"/>
    </source>
</evidence>
<comment type="subcellular location">
    <subcellularLocation>
        <location evidence="12">Peroxisome membrane</location>
    </subcellularLocation>
</comment>
<reference evidence="18" key="1">
    <citation type="submission" date="2017-01" db="EMBL/GenBank/DDBJ databases">
        <authorList>
            <person name="Wang Y."/>
            <person name="White M."/>
            <person name="Kvist S."/>
            <person name="Moncalvo J.-M."/>
        </authorList>
    </citation>
    <scope>NUCLEOTIDE SEQUENCE [LARGE SCALE GENOMIC DNA]</scope>
    <source>
        <strain evidence="18">COL-18-3</strain>
    </source>
</reference>
<keyword evidence="5" id="KW-0653">Protein transport</keyword>
<keyword evidence="2 13" id="KW-0728">SH3 domain</keyword>
<organism evidence="17 18">
    <name type="scientific">Zancudomyces culisetae</name>
    <name type="common">Gut fungus</name>
    <name type="synonym">Smittium culisetae</name>
    <dbReference type="NCBI Taxonomy" id="1213189"/>
    <lineage>
        <taxon>Eukaryota</taxon>
        <taxon>Fungi</taxon>
        <taxon>Fungi incertae sedis</taxon>
        <taxon>Zoopagomycota</taxon>
        <taxon>Kickxellomycotina</taxon>
        <taxon>Harpellomycetes</taxon>
        <taxon>Harpellales</taxon>
        <taxon>Legeriomycetaceae</taxon>
        <taxon>Zancudomyces</taxon>
    </lineage>
</organism>
<evidence type="ECO:0000256" key="3">
    <source>
        <dbReference type="ARBA" id="ARBA00022448"/>
    </source>
</evidence>
<dbReference type="GO" id="GO:1990429">
    <property type="term" value="C:peroxisomal importomer complex"/>
    <property type="evidence" value="ECO:0007669"/>
    <property type="project" value="TreeGrafter"/>
</dbReference>
<keyword evidence="18" id="KW-1185">Reference proteome</keyword>
<evidence type="ECO:0000313" key="17">
    <source>
        <dbReference type="EMBL" id="OMH78364.1"/>
    </source>
</evidence>
<evidence type="ECO:0000256" key="12">
    <source>
        <dbReference type="ARBA" id="ARBA00046271"/>
    </source>
</evidence>
<feature type="region of interest" description="Disordered" evidence="14">
    <location>
        <begin position="410"/>
        <end position="429"/>
    </location>
</feature>
<evidence type="ECO:0000256" key="13">
    <source>
        <dbReference type="PROSITE-ProRule" id="PRU00192"/>
    </source>
</evidence>